<dbReference type="AlphaFoldDB" id="A0A9P9DM49"/>
<feature type="compositionally biased region" description="Acidic residues" evidence="1">
    <location>
        <begin position="223"/>
        <end position="233"/>
    </location>
</feature>
<keyword evidence="3" id="KW-1185">Reference proteome</keyword>
<gene>
    <name evidence="2" type="ORF">B0J13DRAFT_158887</name>
</gene>
<protein>
    <submittedName>
        <fullName evidence="2">Uncharacterized protein</fullName>
    </submittedName>
</protein>
<dbReference type="EMBL" id="JAGMUU010000027">
    <property type="protein sequence ID" value="KAH7121824.1"/>
    <property type="molecule type" value="Genomic_DNA"/>
</dbReference>
<feature type="region of interest" description="Disordered" evidence="1">
    <location>
        <begin position="206"/>
        <end position="235"/>
    </location>
</feature>
<evidence type="ECO:0000313" key="2">
    <source>
        <dbReference type="EMBL" id="KAH7121824.1"/>
    </source>
</evidence>
<name>A0A9P9DM49_9HYPO</name>
<evidence type="ECO:0000313" key="3">
    <source>
        <dbReference type="Proteomes" id="UP000717696"/>
    </source>
</evidence>
<proteinExistence type="predicted"/>
<sequence>MTMKQRVRAIFDGPRRLAEDDMMLATDDEMRIKLSGPDKIDQCETLAPFTDSGYATLPNYDLIAKNEMTNRKQEQVNELLSGSGEDGKSAIFSAATSILLSLAQESISEVCKDVYSKIADEICNNTNNGVVTLDALPVVIKAFAIKLGTSPPNEMNRRIMHFVYKHHGRISQQLEAMFHHATRDESEGRSNPLGSMSLGDKMDLWNRRSTDEPSKVNPSDLFEGVDDDDEEETHGESEVLAYSKMIFSSTAYTCLIQSLLKQSTQYWDETQPRTMIDVQRRVLGDLPAENISKRRDPAMYGATFWLSWRPILERLKEERDKLGTASIGKIVVLTASSVDQVQAITIRGYLDQTWALDGQDLLHALQKIVDIEPGNVVSITRQDKMKIKATVHESTLVVHVVGSACFLTQCGEQTAWLGAALQPWRPSGVVHSTPYLTKTPIPPIGVTTKPLLASLWVDTSSSLEILEARLSSRGFWKGLPRHQNWAVGLENSTNDVPVILRKQLEGRLVHPVIV</sequence>
<evidence type="ECO:0000256" key="1">
    <source>
        <dbReference type="SAM" id="MobiDB-lite"/>
    </source>
</evidence>
<accession>A0A9P9DM49</accession>
<dbReference type="OrthoDB" id="3521097at2759"/>
<reference evidence="2" key="1">
    <citation type="journal article" date="2021" name="Nat. Commun.">
        <title>Genetic determinants of endophytism in the Arabidopsis root mycobiome.</title>
        <authorList>
            <person name="Mesny F."/>
            <person name="Miyauchi S."/>
            <person name="Thiergart T."/>
            <person name="Pickel B."/>
            <person name="Atanasova L."/>
            <person name="Karlsson M."/>
            <person name="Huettel B."/>
            <person name="Barry K.W."/>
            <person name="Haridas S."/>
            <person name="Chen C."/>
            <person name="Bauer D."/>
            <person name="Andreopoulos W."/>
            <person name="Pangilinan J."/>
            <person name="LaButti K."/>
            <person name="Riley R."/>
            <person name="Lipzen A."/>
            <person name="Clum A."/>
            <person name="Drula E."/>
            <person name="Henrissat B."/>
            <person name="Kohler A."/>
            <person name="Grigoriev I.V."/>
            <person name="Martin F.M."/>
            <person name="Hacquard S."/>
        </authorList>
    </citation>
    <scope>NUCLEOTIDE SEQUENCE</scope>
    <source>
        <strain evidence="2">MPI-CAGE-AT-0021</strain>
    </source>
</reference>
<organism evidence="2 3">
    <name type="scientific">Dactylonectria estremocensis</name>
    <dbReference type="NCBI Taxonomy" id="1079267"/>
    <lineage>
        <taxon>Eukaryota</taxon>
        <taxon>Fungi</taxon>
        <taxon>Dikarya</taxon>
        <taxon>Ascomycota</taxon>
        <taxon>Pezizomycotina</taxon>
        <taxon>Sordariomycetes</taxon>
        <taxon>Hypocreomycetidae</taxon>
        <taxon>Hypocreales</taxon>
        <taxon>Nectriaceae</taxon>
        <taxon>Dactylonectria</taxon>
    </lineage>
</organism>
<dbReference type="Proteomes" id="UP000717696">
    <property type="component" value="Unassembled WGS sequence"/>
</dbReference>
<comment type="caution">
    <text evidence="2">The sequence shown here is derived from an EMBL/GenBank/DDBJ whole genome shotgun (WGS) entry which is preliminary data.</text>
</comment>